<dbReference type="Gene3D" id="3.50.50.60">
    <property type="entry name" value="FAD/NAD(P)-binding domain"/>
    <property type="match status" value="3"/>
</dbReference>
<evidence type="ECO:0000256" key="3">
    <source>
        <dbReference type="ARBA" id="ARBA00022630"/>
    </source>
</evidence>
<dbReference type="InterPro" id="IPR000960">
    <property type="entry name" value="Flavin_mOase"/>
</dbReference>
<protein>
    <submittedName>
        <fullName evidence="7">Putative flavin-containing monooxygenase</fullName>
    </submittedName>
</protein>
<dbReference type="InterPro" id="IPR036188">
    <property type="entry name" value="FAD/NAD-bd_sf"/>
</dbReference>
<accession>A0A1Y5PM37</accession>
<keyword evidence="5" id="KW-0521">NADP</keyword>
<dbReference type="GO" id="GO:0050660">
    <property type="term" value="F:flavin adenine dinucleotide binding"/>
    <property type="evidence" value="ECO:0007669"/>
    <property type="project" value="InterPro"/>
</dbReference>
<dbReference type="InterPro" id="IPR050346">
    <property type="entry name" value="FMO-like"/>
</dbReference>
<evidence type="ECO:0000256" key="5">
    <source>
        <dbReference type="ARBA" id="ARBA00022857"/>
    </source>
</evidence>
<evidence type="ECO:0000256" key="1">
    <source>
        <dbReference type="ARBA" id="ARBA00009183"/>
    </source>
</evidence>
<dbReference type="GO" id="GO:0050661">
    <property type="term" value="F:NADP binding"/>
    <property type="evidence" value="ECO:0007669"/>
    <property type="project" value="InterPro"/>
</dbReference>
<keyword evidence="7" id="KW-0503">Monooxygenase</keyword>
<proteinExistence type="inferred from homology"/>
<dbReference type="Pfam" id="PF00743">
    <property type="entry name" value="FMO-like"/>
    <property type="match status" value="2"/>
</dbReference>
<keyword evidence="4" id="KW-0274">FAD</keyword>
<evidence type="ECO:0000313" key="7">
    <source>
        <dbReference type="EMBL" id="SBS79773.1"/>
    </source>
</evidence>
<dbReference type="PIRSF" id="PIRSF000332">
    <property type="entry name" value="FMO"/>
    <property type="match status" value="1"/>
</dbReference>
<dbReference type="EMBL" id="FLQS01000089">
    <property type="protein sequence ID" value="SBS79773.1"/>
    <property type="molecule type" value="Genomic_DNA"/>
</dbReference>
<organism evidence="7">
    <name type="scientific">uncultured Mycobacterium sp</name>
    <dbReference type="NCBI Taxonomy" id="171292"/>
    <lineage>
        <taxon>Bacteria</taxon>
        <taxon>Bacillati</taxon>
        <taxon>Actinomycetota</taxon>
        <taxon>Actinomycetes</taxon>
        <taxon>Mycobacteriales</taxon>
        <taxon>Mycobacteriaceae</taxon>
        <taxon>Mycobacterium</taxon>
        <taxon>environmental samples</taxon>
    </lineage>
</organism>
<evidence type="ECO:0000256" key="4">
    <source>
        <dbReference type="ARBA" id="ARBA00022827"/>
    </source>
</evidence>
<reference evidence="7" key="1">
    <citation type="submission" date="2016-03" db="EMBL/GenBank/DDBJ databases">
        <authorList>
            <person name="Ploux O."/>
        </authorList>
    </citation>
    <scope>NUCLEOTIDE SEQUENCE</scope>
    <source>
        <strain evidence="7">UC10</strain>
    </source>
</reference>
<gene>
    <name evidence="7" type="ORF">MHPYR_90123</name>
</gene>
<dbReference type="InterPro" id="IPR020946">
    <property type="entry name" value="Flavin_mOase-like"/>
</dbReference>
<keyword evidence="6" id="KW-0560">Oxidoreductase</keyword>
<sequence length="599" mass="67006">MKVCVVGAGPCGLTTIKQLLDEGHDVVCFDKNPDIGGIWLRYEGDGDRMKAYDDLYLTISMKLMAYSDYPFRGERKFYSRSEYFEYLSAYTDRFGLRERIRFGSEVTNVARVSDRWVVSVRRDGIDSKEPFDAVAVCSGPFKTPNRTVAGLENFTGEIVHSSEYRNNESFRGKRVLIVGLAESGADIVRQIGEVASACTLSIRSYTYLLPRVSDRTRTTDHGTVRAHHHEMYRRATTYPFELQTFWGSSPVAKALFLVMSVVYGFATSVLGVVGVSRNNGVAGAAVNPMGESIDPPKLDVETVENAVNWKLIETWNRRSHPEGSWSPRRIFCKNVSFIPSIAAGRVTLNDAGIESSAGNTVSFRDSAEGEFDTVVLCTGFEHDFAIGDLHVKDGNVRNLYKHFLHPEHNGTAAFIGFVRPFSGGIPICAEMQARYFARVCSGKQQLPGNLDEVIGREKEWEEHWTALSPRQTESIPSQVMYLDSLAREIGCLVPMRMMLFNPKLFIQLWFGSFNQSGYRIVGPHNLGRAALADLYSEPVKNRRDMALRHTLLQLTPWFVHQKHMMGTPTLKWVDSPLLGGTYTASDSPEPALVSSRTLG</sequence>
<comment type="similarity">
    <text evidence="1">Belongs to the FMO family.</text>
</comment>
<dbReference type="PANTHER" id="PTHR23023">
    <property type="entry name" value="DIMETHYLANILINE MONOOXYGENASE"/>
    <property type="match status" value="1"/>
</dbReference>
<evidence type="ECO:0000256" key="2">
    <source>
        <dbReference type="ARBA" id="ARBA00010139"/>
    </source>
</evidence>
<keyword evidence="3" id="KW-0285">Flavoprotein</keyword>
<evidence type="ECO:0000256" key="6">
    <source>
        <dbReference type="ARBA" id="ARBA00023002"/>
    </source>
</evidence>
<dbReference type="PRINTS" id="PR00370">
    <property type="entry name" value="FMOXYGENASE"/>
</dbReference>
<dbReference type="AlphaFoldDB" id="A0A1Y5PM37"/>
<name>A0A1Y5PM37_9MYCO</name>
<dbReference type="SUPFAM" id="SSF51905">
    <property type="entry name" value="FAD/NAD(P)-binding domain"/>
    <property type="match status" value="2"/>
</dbReference>
<comment type="similarity">
    <text evidence="2">Belongs to the FAD-binding monooxygenase family.</text>
</comment>
<dbReference type="GO" id="GO:0004499">
    <property type="term" value="F:N,N-dimethylaniline monooxygenase activity"/>
    <property type="evidence" value="ECO:0007669"/>
    <property type="project" value="InterPro"/>
</dbReference>